<feature type="non-terminal residue" evidence="14">
    <location>
        <position position="1"/>
    </location>
</feature>
<dbReference type="Proteomes" id="UP001166052">
    <property type="component" value="Unassembled WGS sequence"/>
</dbReference>
<feature type="compositionally biased region" description="Low complexity" evidence="12">
    <location>
        <begin position="600"/>
        <end position="611"/>
    </location>
</feature>
<keyword evidence="7" id="KW-0863">Zinc-finger</keyword>
<comment type="caution">
    <text evidence="14">The sequence shown here is derived from an EMBL/GenBank/DDBJ whole genome shotgun (WGS) entry which is preliminary data.</text>
</comment>
<reference evidence="14" key="1">
    <citation type="journal article" date="2021" name="Cell">
        <title>Tracing the genetic footprints of vertebrate landing in non-teleost ray-finned fishes.</title>
        <authorList>
            <person name="Bi X."/>
            <person name="Wang K."/>
            <person name="Yang L."/>
            <person name="Pan H."/>
            <person name="Jiang H."/>
            <person name="Wei Q."/>
            <person name="Fang M."/>
            <person name="Yu H."/>
            <person name="Zhu C."/>
            <person name="Cai Y."/>
            <person name="He Y."/>
            <person name="Gan X."/>
            <person name="Zeng H."/>
            <person name="Yu D."/>
            <person name="Zhu Y."/>
            <person name="Jiang H."/>
            <person name="Qiu Q."/>
            <person name="Yang H."/>
            <person name="Zhang Y.E."/>
            <person name="Wang W."/>
            <person name="Zhu M."/>
            <person name="He S."/>
            <person name="Zhang G."/>
        </authorList>
    </citation>
    <scope>NUCLEOTIDE SEQUENCE</scope>
    <source>
        <strain evidence="14">Bchr_001</strain>
    </source>
</reference>
<evidence type="ECO:0000256" key="9">
    <source>
        <dbReference type="ARBA" id="ARBA00023054"/>
    </source>
</evidence>
<dbReference type="PANTHER" id="PTHR28670">
    <property type="entry name" value="UV-STIMULATED SCAFFOLD PROTEIN A"/>
    <property type="match status" value="1"/>
</dbReference>
<sequence>MLGVLCNGVTSHPGLIPEHLFKFATTKQPVLPCTCGTVKRLDLSSQALSYMNVFPLLALHCFSGGAEKVLLHAFDGKPSVALEGVKAGYYFSIPPSIIRSEQMDNQKRETLSTLVEELTTSGQPQLDSSKMKQLKQICKSSNEYIDHIYHLIMTQLNEDHAEIRLSAFQIADELFARSHHFRSLLVSNFQEFLELTVETDPAEQPLPPPKEAAQKLKIMAIKSVQEWQSKYGEAYKKLAVGYNFLRHVKKVDFNDVEARTLAERKKAEEKQKRLENIYKDKVCKVEKEMGEMASEIQECLTEIDNCFKLLLLDPADFTLDDFIPSSYKQNNFEKSTSTQLISNKQLVPPDIDIDDEVPCCSKDLLPMSMSSEDRKVSEPTVKHMANQQTKDSSDDESDTEQNSGHDNETFLRNNGIISYKYSLDLDISSGLNINENENNEAVVATIRDLHRLITTKLLPSVQSWIQIFTKAGINDDRMKRAIDFKKALEIAIKKHEDLHINYKRRERKVLKASHDDDEEEEEDDDFEEVPEKEGFEPTIPDHLREEYGLEPSQKVVMQTAAPDPPPRPKRRDNSEEMDPTCAAATLKIFRNKLQSSLSSSMSKASESILSSPKASTESKKQDQESAAPVIPFGLDLYYWGEDQPTAGRILKFSSQHQFWVPHEVEEEVENKELAAMMKTRYITFAGKFEPVKHKCKAPMPNGSLCERQDRVKCPFHGLIVPRDDLGNPTNPEDIVRLEKEKKAKQEAQPDWRDPEMMREIEAATGVDLGSAKNFGKGKGSGKAKKRKYPNLTDLKKRSNTTRSRLEKRVFNKAAVKRVTEAMNRIDSRKHEKFSNQFNYALN</sequence>
<evidence type="ECO:0000256" key="6">
    <source>
        <dbReference type="ARBA" id="ARBA00022763"/>
    </source>
</evidence>
<dbReference type="Pfam" id="PF20867">
    <property type="entry name" value="UVSSA_N"/>
    <property type="match status" value="1"/>
</dbReference>
<evidence type="ECO:0000256" key="1">
    <source>
        <dbReference type="ARBA" id="ARBA00004286"/>
    </source>
</evidence>
<evidence type="ECO:0000256" key="11">
    <source>
        <dbReference type="SAM" id="Coils"/>
    </source>
</evidence>
<evidence type="ECO:0000313" key="14">
    <source>
        <dbReference type="EMBL" id="MBN3293595.1"/>
    </source>
</evidence>
<evidence type="ECO:0000256" key="2">
    <source>
        <dbReference type="ARBA" id="ARBA00009240"/>
    </source>
</evidence>
<dbReference type="EMBL" id="JAAWVN010022376">
    <property type="protein sequence ID" value="MBN3293595.1"/>
    <property type="molecule type" value="Genomic_DNA"/>
</dbReference>
<feature type="region of interest" description="Disordered" evidence="12">
    <location>
        <begin position="364"/>
        <end position="409"/>
    </location>
</feature>
<feature type="domain" description="UV-stimulated scaffold protein A C-terminal" evidence="13">
    <location>
        <begin position="626"/>
        <end position="730"/>
    </location>
</feature>
<keyword evidence="8" id="KW-0862">Zinc</keyword>
<evidence type="ECO:0000256" key="12">
    <source>
        <dbReference type="SAM" id="MobiDB-lite"/>
    </source>
</evidence>
<evidence type="ECO:0000256" key="5">
    <source>
        <dbReference type="ARBA" id="ARBA00022723"/>
    </source>
</evidence>
<feature type="region of interest" description="Disordered" evidence="12">
    <location>
        <begin position="510"/>
        <end position="579"/>
    </location>
</feature>
<evidence type="ECO:0000256" key="8">
    <source>
        <dbReference type="ARBA" id="ARBA00022833"/>
    </source>
</evidence>
<keyword evidence="15" id="KW-1185">Reference proteome</keyword>
<feature type="region of interest" description="Disordered" evidence="12">
    <location>
        <begin position="600"/>
        <end position="625"/>
    </location>
</feature>
<organism evidence="14 15">
    <name type="scientific">Polypterus senegalus</name>
    <name type="common">Senegal bichir</name>
    <dbReference type="NCBI Taxonomy" id="55291"/>
    <lineage>
        <taxon>Eukaryota</taxon>
        <taxon>Metazoa</taxon>
        <taxon>Chordata</taxon>
        <taxon>Craniata</taxon>
        <taxon>Vertebrata</taxon>
        <taxon>Euteleostomi</taxon>
        <taxon>Actinopterygii</taxon>
        <taxon>Polypteriformes</taxon>
        <taxon>Polypteridae</taxon>
        <taxon>Polypterus</taxon>
    </lineage>
</organism>
<gene>
    <name evidence="14" type="primary">Uvssa</name>
    <name evidence="14" type="ORF">GTO92_0000607</name>
</gene>
<dbReference type="InterPro" id="IPR049431">
    <property type="entry name" value="UVSSA_C"/>
</dbReference>
<feature type="region of interest" description="Disordered" evidence="12">
    <location>
        <begin position="769"/>
        <end position="803"/>
    </location>
</feature>
<feature type="compositionally biased region" description="Basic and acidic residues" evidence="12">
    <location>
        <begin position="529"/>
        <end position="547"/>
    </location>
</feature>
<feature type="compositionally biased region" description="Acidic residues" evidence="12">
    <location>
        <begin position="515"/>
        <end position="528"/>
    </location>
</feature>
<feature type="coiled-coil region" evidence="11">
    <location>
        <begin position="257"/>
        <end position="284"/>
    </location>
</feature>
<accession>A0ABS2Z545</accession>
<keyword evidence="5" id="KW-0479">Metal-binding</keyword>
<feature type="compositionally biased region" description="Basic and acidic residues" evidence="12">
    <location>
        <begin position="371"/>
        <end position="381"/>
    </location>
</feature>
<feature type="compositionally biased region" description="Basic residues" evidence="12">
    <location>
        <begin position="779"/>
        <end position="788"/>
    </location>
</feature>
<keyword evidence="4" id="KW-0158">Chromosome</keyword>
<dbReference type="InterPro" id="IPR018610">
    <property type="entry name" value="UVSSA"/>
</dbReference>
<comment type="subcellular location">
    <subcellularLocation>
        <location evidence="1">Chromosome</location>
    </subcellularLocation>
</comment>
<keyword evidence="9 11" id="KW-0175">Coiled coil</keyword>
<dbReference type="Pfam" id="PF09740">
    <property type="entry name" value="DUF2043"/>
    <property type="match status" value="1"/>
</dbReference>
<evidence type="ECO:0000256" key="7">
    <source>
        <dbReference type="ARBA" id="ARBA00022771"/>
    </source>
</evidence>
<keyword evidence="10" id="KW-0234">DNA repair</keyword>
<dbReference type="InterPro" id="IPR049408">
    <property type="entry name" value="UVSSA_N_a-solenoid_rpt"/>
</dbReference>
<proteinExistence type="inferred from homology"/>
<protein>
    <recommendedName>
        <fullName evidence="3">UV-stimulated scaffold protein A</fullName>
    </recommendedName>
</protein>
<comment type="similarity">
    <text evidence="2">Belongs to the UVSSA family.</text>
</comment>
<feature type="non-terminal residue" evidence="14">
    <location>
        <position position="842"/>
    </location>
</feature>
<dbReference type="PANTHER" id="PTHR28670:SF1">
    <property type="entry name" value="UV-STIMULATED SCAFFOLD PROTEIN A"/>
    <property type="match status" value="1"/>
</dbReference>
<keyword evidence="6" id="KW-0227">DNA damage</keyword>
<evidence type="ECO:0000256" key="4">
    <source>
        <dbReference type="ARBA" id="ARBA00022454"/>
    </source>
</evidence>
<name>A0ABS2Z545_POLSE</name>
<evidence type="ECO:0000313" key="15">
    <source>
        <dbReference type="Proteomes" id="UP001166052"/>
    </source>
</evidence>
<evidence type="ECO:0000256" key="3">
    <source>
        <dbReference type="ARBA" id="ARBA00022111"/>
    </source>
</evidence>
<evidence type="ECO:0000256" key="10">
    <source>
        <dbReference type="ARBA" id="ARBA00023204"/>
    </source>
</evidence>
<evidence type="ECO:0000259" key="13">
    <source>
        <dbReference type="Pfam" id="PF09740"/>
    </source>
</evidence>